<dbReference type="OrthoDB" id="347018at2759"/>
<feature type="region of interest" description="Disordered" evidence="1">
    <location>
        <begin position="66"/>
        <end position="105"/>
    </location>
</feature>
<gene>
    <name evidence="2" type="ORF">IFM89_036608</name>
</gene>
<feature type="compositionally biased region" description="Polar residues" evidence="1">
    <location>
        <begin position="82"/>
        <end position="99"/>
    </location>
</feature>
<accession>A0A835HHF8</accession>
<feature type="region of interest" description="Disordered" evidence="1">
    <location>
        <begin position="145"/>
        <end position="164"/>
    </location>
</feature>
<dbReference type="SUPFAM" id="SSF82051">
    <property type="entry name" value="Obg GTP-binding protein N-terminal domain"/>
    <property type="match status" value="1"/>
</dbReference>
<comment type="caution">
    <text evidence="2">The sequence shown here is derived from an EMBL/GenBank/DDBJ whole genome shotgun (WGS) entry which is preliminary data.</text>
</comment>
<dbReference type="Proteomes" id="UP000631114">
    <property type="component" value="Unassembled WGS sequence"/>
</dbReference>
<evidence type="ECO:0000313" key="3">
    <source>
        <dbReference type="Proteomes" id="UP000631114"/>
    </source>
</evidence>
<evidence type="ECO:0000313" key="2">
    <source>
        <dbReference type="EMBL" id="KAF9599310.1"/>
    </source>
</evidence>
<sequence>MEAVGVLVFTAADMIVEENPMNAKRGGNGVSKNKIGSRGTDKVVLVSVGTMIHLVEGELPSIVDSRPVKALDPWGLPDTLEDNQSNSDHSASTSMPSETETFERKNFDELSWVEKSSRMHNKKLPDTSATFSGRLSYSFIAQSKGDNAEVDSYSIDGESGNENI</sequence>
<dbReference type="InterPro" id="IPR036726">
    <property type="entry name" value="GTP1_OBG_dom_sf"/>
</dbReference>
<dbReference type="EMBL" id="JADFTS010000007">
    <property type="protein sequence ID" value="KAF9599310.1"/>
    <property type="molecule type" value="Genomic_DNA"/>
</dbReference>
<proteinExistence type="predicted"/>
<organism evidence="2 3">
    <name type="scientific">Coptis chinensis</name>
    <dbReference type="NCBI Taxonomy" id="261450"/>
    <lineage>
        <taxon>Eukaryota</taxon>
        <taxon>Viridiplantae</taxon>
        <taxon>Streptophyta</taxon>
        <taxon>Embryophyta</taxon>
        <taxon>Tracheophyta</taxon>
        <taxon>Spermatophyta</taxon>
        <taxon>Magnoliopsida</taxon>
        <taxon>Ranunculales</taxon>
        <taxon>Ranunculaceae</taxon>
        <taxon>Coptidoideae</taxon>
        <taxon>Coptis</taxon>
    </lineage>
</organism>
<protein>
    <submittedName>
        <fullName evidence="2">Uncharacterized protein</fullName>
    </submittedName>
</protein>
<evidence type="ECO:0000256" key="1">
    <source>
        <dbReference type="SAM" id="MobiDB-lite"/>
    </source>
</evidence>
<name>A0A835HHF8_9MAGN</name>
<keyword evidence="3" id="KW-1185">Reference proteome</keyword>
<reference evidence="2 3" key="1">
    <citation type="submission" date="2020-10" db="EMBL/GenBank/DDBJ databases">
        <title>The Coptis chinensis genome and diversification of protoberbering-type alkaloids.</title>
        <authorList>
            <person name="Wang B."/>
            <person name="Shu S."/>
            <person name="Song C."/>
            <person name="Liu Y."/>
        </authorList>
    </citation>
    <scope>NUCLEOTIDE SEQUENCE [LARGE SCALE GENOMIC DNA]</scope>
    <source>
        <strain evidence="2">HL-2020</strain>
        <tissue evidence="2">Leaf</tissue>
    </source>
</reference>
<dbReference type="AlphaFoldDB" id="A0A835HHF8"/>